<organism evidence="2 3">
    <name type="scientific">Streptomyces pathocidini</name>
    <dbReference type="NCBI Taxonomy" id="1650571"/>
    <lineage>
        <taxon>Bacteria</taxon>
        <taxon>Bacillati</taxon>
        <taxon>Actinomycetota</taxon>
        <taxon>Actinomycetes</taxon>
        <taxon>Kitasatosporales</taxon>
        <taxon>Streptomycetaceae</taxon>
        <taxon>Streptomyces</taxon>
    </lineage>
</organism>
<dbReference type="InterPro" id="IPR035992">
    <property type="entry name" value="Ricin_B-like_lectins"/>
</dbReference>
<dbReference type="PROSITE" id="PS50231">
    <property type="entry name" value="RICIN_B_LECTIN"/>
    <property type="match status" value="1"/>
</dbReference>
<protein>
    <submittedName>
        <fullName evidence="2">RICIN domain-containing protein</fullName>
    </submittedName>
</protein>
<gene>
    <name evidence="2" type="ORF">ACH429_07800</name>
</gene>
<feature type="domain" description="Ricin B lectin" evidence="1">
    <location>
        <begin position="41"/>
        <end position="180"/>
    </location>
</feature>
<sequence length="313" mass="33393">MVEAYLEDDLASVRAVDEGAGVYLTATWTAPEVLVPTAVGWEFITSWLPDSGGSSLVLDVAGASTEPGTPLHIWTYKSSDNADQQWTYASDGWIINAESGLYVEIADSDPSDGATIQINHFTGAPNQSWSICGDGFIRSRMNGNVLDVSGGSNSPGTPIISYHPKYPPTQSPGNQGWTTNFAPSLSCNGLVTVISNDTPNELLITLSPSDGTLLTYPDSPVQLVPPNSVGTYVSTYNTDNEVTFAILDLAISPTNPVVSFEVHQHYCLYEAGTVWADTYYMGNGYTLNCQPNDWYGGAYSHVPGIIVASITGG</sequence>
<dbReference type="Proteomes" id="UP001611548">
    <property type="component" value="Unassembled WGS sequence"/>
</dbReference>
<evidence type="ECO:0000259" key="1">
    <source>
        <dbReference type="SMART" id="SM00458"/>
    </source>
</evidence>
<dbReference type="EMBL" id="JBIRWE010000002">
    <property type="protein sequence ID" value="MFI1964027.1"/>
    <property type="molecule type" value="Genomic_DNA"/>
</dbReference>
<accession>A0ABW7UMZ7</accession>
<name>A0ABW7UMZ7_9ACTN</name>
<dbReference type="SMART" id="SM00458">
    <property type="entry name" value="RICIN"/>
    <property type="match status" value="1"/>
</dbReference>
<keyword evidence="3" id="KW-1185">Reference proteome</keyword>
<evidence type="ECO:0000313" key="2">
    <source>
        <dbReference type="EMBL" id="MFI1964027.1"/>
    </source>
</evidence>
<dbReference type="SUPFAM" id="SSF50370">
    <property type="entry name" value="Ricin B-like lectins"/>
    <property type="match status" value="1"/>
</dbReference>
<dbReference type="InterPro" id="IPR000772">
    <property type="entry name" value="Ricin_B_lectin"/>
</dbReference>
<dbReference type="Pfam" id="PF00652">
    <property type="entry name" value="Ricin_B_lectin"/>
    <property type="match status" value="1"/>
</dbReference>
<comment type="caution">
    <text evidence="2">The sequence shown here is derived from an EMBL/GenBank/DDBJ whole genome shotgun (WGS) entry which is preliminary data.</text>
</comment>
<evidence type="ECO:0000313" key="3">
    <source>
        <dbReference type="Proteomes" id="UP001611548"/>
    </source>
</evidence>
<proteinExistence type="predicted"/>
<dbReference type="CDD" id="cd00161">
    <property type="entry name" value="beta-trefoil_Ricin-like"/>
    <property type="match status" value="1"/>
</dbReference>
<dbReference type="RefSeq" id="WP_055470122.1">
    <property type="nucleotide sequence ID" value="NZ_JBIRWE010000002.1"/>
</dbReference>
<reference evidence="2 3" key="1">
    <citation type="submission" date="2024-10" db="EMBL/GenBank/DDBJ databases">
        <title>The Natural Products Discovery Center: Release of the First 8490 Sequenced Strains for Exploring Actinobacteria Biosynthetic Diversity.</title>
        <authorList>
            <person name="Kalkreuter E."/>
            <person name="Kautsar S.A."/>
            <person name="Yang D."/>
            <person name="Bader C.D."/>
            <person name="Teijaro C.N."/>
            <person name="Fluegel L."/>
            <person name="Davis C.M."/>
            <person name="Simpson J.R."/>
            <person name="Lauterbach L."/>
            <person name="Steele A.D."/>
            <person name="Gui C."/>
            <person name="Meng S."/>
            <person name="Li G."/>
            <person name="Viehrig K."/>
            <person name="Ye F."/>
            <person name="Su P."/>
            <person name="Kiefer A.F."/>
            <person name="Nichols A."/>
            <person name="Cepeda A.J."/>
            <person name="Yan W."/>
            <person name="Fan B."/>
            <person name="Jiang Y."/>
            <person name="Adhikari A."/>
            <person name="Zheng C.-J."/>
            <person name="Schuster L."/>
            <person name="Cowan T.M."/>
            <person name="Smanski M.J."/>
            <person name="Chevrette M.G."/>
            <person name="De Carvalho L.P.S."/>
            <person name="Shen B."/>
        </authorList>
    </citation>
    <scope>NUCLEOTIDE SEQUENCE [LARGE SCALE GENOMIC DNA]</scope>
    <source>
        <strain evidence="2 3">NPDC020327</strain>
    </source>
</reference>
<dbReference type="Gene3D" id="2.80.10.50">
    <property type="match status" value="2"/>
</dbReference>